<dbReference type="PANTHER" id="PTHR23427:SF2">
    <property type="entry name" value="SURFEIT LOCUS PROTEIN 1"/>
    <property type="match status" value="1"/>
</dbReference>
<dbReference type="PANTHER" id="PTHR23427">
    <property type="entry name" value="SURFEIT LOCUS PROTEIN"/>
    <property type="match status" value="1"/>
</dbReference>
<evidence type="ECO:0000313" key="8">
    <source>
        <dbReference type="Proteomes" id="UP000484076"/>
    </source>
</evidence>
<evidence type="ECO:0000256" key="3">
    <source>
        <dbReference type="ARBA" id="ARBA00022692"/>
    </source>
</evidence>
<name>A0A8X8GTH0_9RHOB</name>
<evidence type="ECO:0000256" key="4">
    <source>
        <dbReference type="ARBA" id="ARBA00022989"/>
    </source>
</evidence>
<dbReference type="Pfam" id="PF02104">
    <property type="entry name" value="SURF1"/>
    <property type="match status" value="1"/>
</dbReference>
<keyword evidence="8" id="KW-1185">Reference proteome</keyword>
<sequence length="223" mass="24369">MPRHMILPLLFGLVGAAILVGLGVWQVQRLAWKEAILAQIDARIADAPLPLPTTPDPVADLYLPVTVTGRFAGPEIEVLASVKDRGPGTRIIAAYETTEGRRILIDRGFVPEALRGQPRDAVDVPVTGNLHWPDEVDSFTPAPDAASGLWFARDVPAMAQALQTEPTLIVARSSTRDGIEPFPVDSSAIPNNHLTYALTWFSLAVVWLGMTGLLLWRIRRRCL</sequence>
<dbReference type="AlphaFoldDB" id="A0A8X8GTH0"/>
<keyword evidence="5 6" id="KW-0472">Membrane</keyword>
<dbReference type="InterPro" id="IPR045214">
    <property type="entry name" value="Surf1/Surf4"/>
</dbReference>
<comment type="caution">
    <text evidence="7">The sequence shown here is derived from an EMBL/GenBank/DDBJ whole genome shotgun (WGS) entry which is preliminary data.</text>
</comment>
<evidence type="ECO:0000313" key="7">
    <source>
        <dbReference type="EMBL" id="NUB44064.1"/>
    </source>
</evidence>
<evidence type="ECO:0000256" key="1">
    <source>
        <dbReference type="ARBA" id="ARBA00004370"/>
    </source>
</evidence>
<dbReference type="CDD" id="cd06662">
    <property type="entry name" value="SURF1"/>
    <property type="match status" value="1"/>
</dbReference>
<organism evidence="7 8">
    <name type="scientific">Fertoeibacter niger</name>
    <dbReference type="NCBI Taxonomy" id="2656921"/>
    <lineage>
        <taxon>Bacteria</taxon>
        <taxon>Pseudomonadati</taxon>
        <taxon>Pseudomonadota</taxon>
        <taxon>Alphaproteobacteria</taxon>
        <taxon>Rhodobacterales</taxon>
        <taxon>Paracoccaceae</taxon>
        <taxon>Fertoeibacter</taxon>
    </lineage>
</organism>
<dbReference type="GO" id="GO:0005886">
    <property type="term" value="C:plasma membrane"/>
    <property type="evidence" value="ECO:0007669"/>
    <property type="project" value="UniProtKB-SubCell"/>
</dbReference>
<reference evidence="7" key="1">
    <citation type="submission" date="2020-05" db="EMBL/GenBank/DDBJ databases">
        <title>Fertoebacter nigrum gen. nov., sp. nov., a new member of the family Rhodobacteraceae.</title>
        <authorList>
            <person name="Szuroczki S."/>
            <person name="Abbaszade G."/>
            <person name="Buni D."/>
            <person name="Schumann P."/>
            <person name="Toth E."/>
        </authorList>
    </citation>
    <scope>NUCLEOTIDE SEQUENCE</scope>
    <source>
        <strain evidence="7">RG-N-1a</strain>
    </source>
</reference>
<dbReference type="PROSITE" id="PS50895">
    <property type="entry name" value="SURF1"/>
    <property type="match status" value="1"/>
</dbReference>
<protein>
    <recommendedName>
        <fullName evidence="6">SURF1-like protein</fullName>
    </recommendedName>
</protein>
<keyword evidence="6" id="KW-1003">Cell membrane</keyword>
<comment type="similarity">
    <text evidence="2 6">Belongs to the SURF1 family.</text>
</comment>
<evidence type="ECO:0000256" key="6">
    <source>
        <dbReference type="RuleBase" id="RU363076"/>
    </source>
</evidence>
<comment type="subcellular location">
    <subcellularLocation>
        <location evidence="6">Cell membrane</location>
        <topology evidence="6">Multi-pass membrane protein</topology>
    </subcellularLocation>
    <subcellularLocation>
        <location evidence="1">Membrane</location>
    </subcellularLocation>
</comment>
<gene>
    <name evidence="7" type="ORF">GEU84_006705</name>
</gene>
<keyword evidence="3 6" id="KW-0812">Transmembrane</keyword>
<comment type="caution">
    <text evidence="6">Lacks conserved residue(s) required for the propagation of feature annotation.</text>
</comment>
<dbReference type="InterPro" id="IPR002994">
    <property type="entry name" value="Surf1/Shy1"/>
</dbReference>
<evidence type="ECO:0000256" key="5">
    <source>
        <dbReference type="ARBA" id="ARBA00023136"/>
    </source>
</evidence>
<proteinExistence type="inferred from homology"/>
<evidence type="ECO:0000256" key="2">
    <source>
        <dbReference type="ARBA" id="ARBA00007165"/>
    </source>
</evidence>
<dbReference type="Proteomes" id="UP000484076">
    <property type="component" value="Unassembled WGS sequence"/>
</dbReference>
<feature type="transmembrane region" description="Helical" evidence="6">
    <location>
        <begin position="194"/>
        <end position="216"/>
    </location>
</feature>
<dbReference type="RefSeq" id="WP_152824705.1">
    <property type="nucleotide sequence ID" value="NZ_WHUT02000003.1"/>
</dbReference>
<keyword evidence="4 6" id="KW-1133">Transmembrane helix</keyword>
<accession>A0A8X8GTH0</accession>
<dbReference type="EMBL" id="WHUT02000003">
    <property type="protein sequence ID" value="NUB44064.1"/>
    <property type="molecule type" value="Genomic_DNA"/>
</dbReference>